<dbReference type="EMBL" id="BAABJX010000001">
    <property type="protein sequence ID" value="GAA4819816.1"/>
    <property type="molecule type" value="Genomic_DNA"/>
</dbReference>
<dbReference type="SFLD" id="SFLDF00288">
    <property type="entry name" value="HemN-like__clustered_with_nucl"/>
    <property type="match status" value="1"/>
</dbReference>
<organism evidence="12 13">
    <name type="scientific">Algivirga pacifica</name>
    <dbReference type="NCBI Taxonomy" id="1162670"/>
    <lineage>
        <taxon>Bacteria</taxon>
        <taxon>Pseudomonadati</taxon>
        <taxon>Bacteroidota</taxon>
        <taxon>Cytophagia</taxon>
        <taxon>Cytophagales</taxon>
        <taxon>Flammeovirgaceae</taxon>
        <taxon>Algivirga</taxon>
    </lineage>
</organism>
<evidence type="ECO:0000256" key="9">
    <source>
        <dbReference type="ARBA" id="ARBA00023186"/>
    </source>
</evidence>
<comment type="function">
    <text evidence="10">Probably acts as a heme chaperone, transferring heme to an unknown acceptor. Binds one molecule of heme per monomer, possibly covalently. Binds 1 [4Fe-4S] cluster. The cluster is coordinated with 3 cysteines and an exchangeable S-adenosyl-L-methionine.</text>
</comment>
<dbReference type="PANTHER" id="PTHR13932:SF5">
    <property type="entry name" value="RADICAL S-ADENOSYL METHIONINE DOMAIN-CONTAINING PROTEIN 1, MITOCHONDRIAL"/>
    <property type="match status" value="1"/>
</dbReference>
<evidence type="ECO:0000256" key="6">
    <source>
        <dbReference type="ARBA" id="ARBA00022723"/>
    </source>
</evidence>
<keyword evidence="9 10" id="KW-0143">Chaperone</keyword>
<protein>
    <recommendedName>
        <fullName evidence="3 10">Heme chaperone HemW</fullName>
    </recommendedName>
</protein>
<sequence length="376" mass="43301">MSGIYIHIPFCKQACYYCDFHFSTNLKLKTDLVQAIVKELEMQQYYLGNPSQLKTLYFGGGTPSLLSKEELQQIMEAVEQYYDCSMLEEITLEANPDDLNASKLQDLAEVGINRLSIGIQSFHDPFLKMMHRAHNAQEADTCVKLAQDAGIENISIDLIYGIPADTHQYWEEDLQKAMALKVPHISSYCLTIEEKTVLGNWTKKGRFKPAEDEFSATQFERLLEVMKENGYEHYEISNFAQPGMYSKHNTAYWQQKKYLGIGPAAHSYNGQSRQYNIANNSKYTQQIHQGIIPAEREQLTVKDQVNEYLLTTLRTMWGSDMAYIKNTYQVDIPKQFQAVLKDMEQKGWIRWKGSLLQLTENGKLMADMVSENLFLL</sequence>
<dbReference type="InterPro" id="IPR004559">
    <property type="entry name" value="HemW-like"/>
</dbReference>
<comment type="subcellular location">
    <subcellularLocation>
        <location evidence="10">Cytoplasm</location>
    </subcellularLocation>
</comment>
<keyword evidence="10" id="KW-0963">Cytoplasm</keyword>
<evidence type="ECO:0000259" key="11">
    <source>
        <dbReference type="PROSITE" id="PS51918"/>
    </source>
</evidence>
<proteinExistence type="inferred from homology"/>
<dbReference type="InterPro" id="IPR007197">
    <property type="entry name" value="rSAM"/>
</dbReference>
<dbReference type="PANTHER" id="PTHR13932">
    <property type="entry name" value="COPROPORPHYRINIGEN III OXIDASE"/>
    <property type="match status" value="1"/>
</dbReference>
<feature type="domain" description="Radical SAM core" evidence="11">
    <location>
        <begin position="1"/>
        <end position="232"/>
    </location>
</feature>
<dbReference type="SMART" id="SM00729">
    <property type="entry name" value="Elp3"/>
    <property type="match status" value="1"/>
</dbReference>
<keyword evidence="7 10" id="KW-0408">Iron</keyword>
<dbReference type="InterPro" id="IPR034505">
    <property type="entry name" value="Coproporphyrinogen-III_oxidase"/>
</dbReference>
<dbReference type="SFLD" id="SFLDF00562">
    <property type="entry name" value="HemN-like__clustered_with_heat"/>
    <property type="match status" value="1"/>
</dbReference>
<dbReference type="SFLD" id="SFLDS00029">
    <property type="entry name" value="Radical_SAM"/>
    <property type="match status" value="1"/>
</dbReference>
<accession>A0ABP9D1P1</accession>
<reference evidence="13" key="1">
    <citation type="journal article" date="2019" name="Int. J. Syst. Evol. Microbiol.">
        <title>The Global Catalogue of Microorganisms (GCM) 10K type strain sequencing project: providing services to taxonomists for standard genome sequencing and annotation.</title>
        <authorList>
            <consortium name="The Broad Institute Genomics Platform"/>
            <consortium name="The Broad Institute Genome Sequencing Center for Infectious Disease"/>
            <person name="Wu L."/>
            <person name="Ma J."/>
        </authorList>
    </citation>
    <scope>NUCLEOTIDE SEQUENCE [LARGE SCALE GENOMIC DNA]</scope>
    <source>
        <strain evidence="13">JCM 18326</strain>
    </source>
</reference>
<comment type="cofactor">
    <cofactor evidence="1">
        <name>[4Fe-4S] cluster</name>
        <dbReference type="ChEBI" id="CHEBI:49883"/>
    </cofactor>
</comment>
<dbReference type="InterPro" id="IPR010723">
    <property type="entry name" value="HemN_C"/>
</dbReference>
<evidence type="ECO:0000256" key="2">
    <source>
        <dbReference type="ARBA" id="ARBA00006100"/>
    </source>
</evidence>
<keyword evidence="13" id="KW-1185">Reference proteome</keyword>
<evidence type="ECO:0000256" key="10">
    <source>
        <dbReference type="RuleBase" id="RU364116"/>
    </source>
</evidence>
<dbReference type="PROSITE" id="PS51918">
    <property type="entry name" value="RADICAL_SAM"/>
    <property type="match status" value="1"/>
</dbReference>
<evidence type="ECO:0000256" key="3">
    <source>
        <dbReference type="ARBA" id="ARBA00017228"/>
    </source>
</evidence>
<dbReference type="SFLD" id="SFLDG01065">
    <property type="entry name" value="anaerobic_coproporphyrinogen-I"/>
    <property type="match status" value="1"/>
</dbReference>
<evidence type="ECO:0000256" key="8">
    <source>
        <dbReference type="ARBA" id="ARBA00023014"/>
    </source>
</evidence>
<dbReference type="InterPro" id="IPR058240">
    <property type="entry name" value="rSAM_sf"/>
</dbReference>
<gene>
    <name evidence="12" type="primary">hemW</name>
    <name evidence="12" type="ORF">GCM10023331_00250</name>
</gene>
<dbReference type="Pfam" id="PF04055">
    <property type="entry name" value="Radical_SAM"/>
    <property type="match status" value="1"/>
</dbReference>
<keyword evidence="5 10" id="KW-0949">S-adenosyl-L-methionine</keyword>
<comment type="caution">
    <text evidence="12">The sequence shown here is derived from an EMBL/GenBank/DDBJ whole genome shotgun (WGS) entry which is preliminary data.</text>
</comment>
<dbReference type="Pfam" id="PF06969">
    <property type="entry name" value="HemN_C"/>
    <property type="match status" value="1"/>
</dbReference>
<dbReference type="RefSeq" id="WP_345368373.1">
    <property type="nucleotide sequence ID" value="NZ_BAABJX010000001.1"/>
</dbReference>
<evidence type="ECO:0000256" key="1">
    <source>
        <dbReference type="ARBA" id="ARBA00001966"/>
    </source>
</evidence>
<keyword evidence="4 10" id="KW-0349">Heme</keyword>
<evidence type="ECO:0000313" key="12">
    <source>
        <dbReference type="EMBL" id="GAA4819816.1"/>
    </source>
</evidence>
<dbReference type="InterPro" id="IPR006638">
    <property type="entry name" value="Elp3/MiaA/NifB-like_rSAM"/>
</dbReference>
<evidence type="ECO:0000313" key="13">
    <source>
        <dbReference type="Proteomes" id="UP001500298"/>
    </source>
</evidence>
<keyword evidence="6 10" id="KW-0479">Metal-binding</keyword>
<evidence type="ECO:0000256" key="4">
    <source>
        <dbReference type="ARBA" id="ARBA00022617"/>
    </source>
</evidence>
<keyword evidence="10" id="KW-0004">4Fe-4S</keyword>
<comment type="similarity">
    <text evidence="2">Belongs to the anaerobic coproporphyrinogen-III oxidase family. HemW subfamily.</text>
</comment>
<dbReference type="NCBIfam" id="TIGR00539">
    <property type="entry name" value="hemN_rel"/>
    <property type="match status" value="1"/>
</dbReference>
<keyword evidence="8 10" id="KW-0411">Iron-sulfur</keyword>
<dbReference type="Proteomes" id="UP001500298">
    <property type="component" value="Unassembled WGS sequence"/>
</dbReference>
<dbReference type="Gene3D" id="3.20.20.70">
    <property type="entry name" value="Aldolase class I"/>
    <property type="match status" value="1"/>
</dbReference>
<dbReference type="SUPFAM" id="SSF102114">
    <property type="entry name" value="Radical SAM enzymes"/>
    <property type="match status" value="1"/>
</dbReference>
<dbReference type="InterPro" id="IPR013785">
    <property type="entry name" value="Aldolase_TIM"/>
</dbReference>
<name>A0ABP9D1P1_9BACT</name>
<evidence type="ECO:0000256" key="5">
    <source>
        <dbReference type="ARBA" id="ARBA00022691"/>
    </source>
</evidence>
<evidence type="ECO:0000256" key="7">
    <source>
        <dbReference type="ARBA" id="ARBA00023004"/>
    </source>
</evidence>